<gene>
    <name evidence="3" type="ORF">SAMN06296065_10892</name>
</gene>
<evidence type="ECO:0000313" key="3">
    <source>
        <dbReference type="EMBL" id="SMP75572.1"/>
    </source>
</evidence>
<dbReference type="SUPFAM" id="SSF46626">
    <property type="entry name" value="Cytochrome c"/>
    <property type="match status" value="1"/>
</dbReference>
<evidence type="ECO:0000256" key="1">
    <source>
        <dbReference type="SAM" id="MobiDB-lite"/>
    </source>
</evidence>
<keyword evidence="4" id="KW-1185">Reference proteome</keyword>
<dbReference type="InterPro" id="IPR036909">
    <property type="entry name" value="Cyt_c-like_dom_sf"/>
</dbReference>
<accession>A0ABY1QR98</accession>
<dbReference type="Gene3D" id="1.10.760.10">
    <property type="entry name" value="Cytochrome c-like domain"/>
    <property type="match status" value="1"/>
</dbReference>
<dbReference type="RefSeq" id="WP_283406649.1">
    <property type="nucleotide sequence ID" value="NZ_FXUI01000008.1"/>
</dbReference>
<dbReference type="Proteomes" id="UP001157910">
    <property type="component" value="Unassembled WGS sequence"/>
</dbReference>
<feature type="region of interest" description="Disordered" evidence="1">
    <location>
        <begin position="133"/>
        <end position="154"/>
    </location>
</feature>
<keyword evidence="2" id="KW-0732">Signal</keyword>
<comment type="caution">
    <text evidence="3">The sequence shown here is derived from an EMBL/GenBank/DDBJ whole genome shotgun (WGS) entry which is preliminary data.</text>
</comment>
<evidence type="ECO:0000313" key="4">
    <source>
        <dbReference type="Proteomes" id="UP001157910"/>
    </source>
</evidence>
<dbReference type="EMBL" id="FXUI01000008">
    <property type="protein sequence ID" value="SMP75572.1"/>
    <property type="molecule type" value="Genomic_DNA"/>
</dbReference>
<proteinExistence type="predicted"/>
<feature type="chain" id="PRO_5045895848" description="Cytochrome c domain-containing protein" evidence="2">
    <location>
        <begin position="19"/>
        <end position="154"/>
    </location>
</feature>
<dbReference type="PROSITE" id="PS51257">
    <property type="entry name" value="PROKAR_LIPOPROTEIN"/>
    <property type="match status" value="1"/>
</dbReference>
<feature type="signal peptide" evidence="2">
    <location>
        <begin position="1"/>
        <end position="18"/>
    </location>
</feature>
<evidence type="ECO:0000256" key="2">
    <source>
        <dbReference type="SAM" id="SignalP"/>
    </source>
</evidence>
<reference evidence="3 4" key="1">
    <citation type="submission" date="2017-05" db="EMBL/GenBank/DDBJ databases">
        <authorList>
            <person name="Varghese N."/>
            <person name="Submissions S."/>
        </authorList>
    </citation>
    <scope>NUCLEOTIDE SEQUENCE [LARGE SCALE GENOMIC DNA]</scope>
    <source>
        <strain evidence="3 4">SM16</strain>
    </source>
</reference>
<organism evidence="3 4">
    <name type="scientific">Novosphingobium panipatense</name>
    <dbReference type="NCBI Taxonomy" id="428991"/>
    <lineage>
        <taxon>Bacteria</taxon>
        <taxon>Pseudomonadati</taxon>
        <taxon>Pseudomonadota</taxon>
        <taxon>Alphaproteobacteria</taxon>
        <taxon>Sphingomonadales</taxon>
        <taxon>Sphingomonadaceae</taxon>
        <taxon>Novosphingobium</taxon>
    </lineage>
</organism>
<sequence>MRGATILILALASLPALAACSREARNLGPSLPQTAPTGNADPRIAAYQANLYQVAQGGRYFSWYGCSGCHDDGAPGAANLPDGQWRHGGGFAEVYQAIARHRPGHDYERTIPIEQLWQLTAYVRGLPRHFPEKRRRTSLDQKGEPQGSRWSGPL</sequence>
<name>A0ABY1QR98_9SPHN</name>
<protein>
    <recommendedName>
        <fullName evidence="5">Cytochrome c domain-containing protein</fullName>
    </recommendedName>
</protein>
<evidence type="ECO:0008006" key="5">
    <source>
        <dbReference type="Google" id="ProtNLM"/>
    </source>
</evidence>